<gene>
    <name evidence="3" type="ORF">V6N12_040749</name>
</gene>
<feature type="region of interest" description="Disordered" evidence="1">
    <location>
        <begin position="155"/>
        <end position="227"/>
    </location>
</feature>
<keyword evidence="4" id="KW-1185">Reference proteome</keyword>
<proteinExistence type="predicted"/>
<sequence>MCESQNRQATEGNSTAGGKINGNNEWEKESASRLVGEVSLGDLIWVKLHGNSWWPAVVVDEKSVSESSKPGNPMKYHSEFKTILEQKNGNCYDILDKTLEQLCRKSIKPRGQGSKATAFTNVEFNVSPQTESYIIYSRNGCDKSVSLAGFGMDETPKKLKRKSPGTDKQAKSKADEQSTEQKKGKTSKKSKSNSPTTSKEKILLEQTGSQSPEGTLPGESPKSGTRRTRVMQGMVLFQSICDGLNDIAINCTPTKFSPSMNKDGLAMESEQLVPLGS</sequence>
<dbReference type="CDD" id="cd05162">
    <property type="entry name" value="PWWP"/>
    <property type="match status" value="1"/>
</dbReference>
<dbReference type="Pfam" id="PF00855">
    <property type="entry name" value="PWWP"/>
    <property type="match status" value="1"/>
</dbReference>
<feature type="region of interest" description="Disordered" evidence="1">
    <location>
        <begin position="257"/>
        <end position="277"/>
    </location>
</feature>
<comment type="caution">
    <text evidence="3">The sequence shown here is derived from an EMBL/GenBank/DDBJ whole genome shotgun (WGS) entry which is preliminary data.</text>
</comment>
<evidence type="ECO:0000313" key="3">
    <source>
        <dbReference type="EMBL" id="KAK8552138.1"/>
    </source>
</evidence>
<name>A0ABR2E4K5_9ROSI</name>
<feature type="region of interest" description="Disordered" evidence="1">
    <location>
        <begin position="1"/>
        <end position="24"/>
    </location>
</feature>
<feature type="compositionally biased region" description="Basic and acidic residues" evidence="1">
    <location>
        <begin position="164"/>
        <end position="183"/>
    </location>
</feature>
<reference evidence="3 4" key="1">
    <citation type="journal article" date="2024" name="G3 (Bethesda)">
        <title>Genome assembly of Hibiscus sabdariffa L. provides insights into metabolisms of medicinal natural products.</title>
        <authorList>
            <person name="Kim T."/>
        </authorList>
    </citation>
    <scope>NUCLEOTIDE SEQUENCE [LARGE SCALE GENOMIC DNA]</scope>
    <source>
        <strain evidence="3">TK-2024</strain>
        <tissue evidence="3">Old leaves</tissue>
    </source>
</reference>
<dbReference type="EMBL" id="JBBPBM010000020">
    <property type="protein sequence ID" value="KAK8552138.1"/>
    <property type="molecule type" value="Genomic_DNA"/>
</dbReference>
<dbReference type="PROSITE" id="PS50812">
    <property type="entry name" value="PWWP"/>
    <property type="match status" value="1"/>
</dbReference>
<dbReference type="Proteomes" id="UP001472677">
    <property type="component" value="Unassembled WGS sequence"/>
</dbReference>
<dbReference type="SUPFAM" id="SSF63748">
    <property type="entry name" value="Tudor/PWWP/MBT"/>
    <property type="match status" value="1"/>
</dbReference>
<dbReference type="InterPro" id="IPR000313">
    <property type="entry name" value="PWWP_dom"/>
</dbReference>
<organism evidence="3 4">
    <name type="scientific">Hibiscus sabdariffa</name>
    <name type="common">roselle</name>
    <dbReference type="NCBI Taxonomy" id="183260"/>
    <lineage>
        <taxon>Eukaryota</taxon>
        <taxon>Viridiplantae</taxon>
        <taxon>Streptophyta</taxon>
        <taxon>Embryophyta</taxon>
        <taxon>Tracheophyta</taxon>
        <taxon>Spermatophyta</taxon>
        <taxon>Magnoliopsida</taxon>
        <taxon>eudicotyledons</taxon>
        <taxon>Gunneridae</taxon>
        <taxon>Pentapetalae</taxon>
        <taxon>rosids</taxon>
        <taxon>malvids</taxon>
        <taxon>Malvales</taxon>
        <taxon>Malvaceae</taxon>
        <taxon>Malvoideae</taxon>
        <taxon>Hibiscus</taxon>
    </lineage>
</organism>
<evidence type="ECO:0000256" key="1">
    <source>
        <dbReference type="SAM" id="MobiDB-lite"/>
    </source>
</evidence>
<feature type="domain" description="PWWP" evidence="2">
    <location>
        <begin position="40"/>
        <end position="80"/>
    </location>
</feature>
<evidence type="ECO:0000313" key="4">
    <source>
        <dbReference type="Proteomes" id="UP001472677"/>
    </source>
</evidence>
<dbReference type="Gene3D" id="2.30.30.140">
    <property type="match status" value="1"/>
</dbReference>
<protein>
    <recommendedName>
        <fullName evidence="2">PWWP domain-containing protein</fullName>
    </recommendedName>
</protein>
<evidence type="ECO:0000259" key="2">
    <source>
        <dbReference type="PROSITE" id="PS50812"/>
    </source>
</evidence>
<accession>A0ABR2E4K5</accession>